<keyword evidence="3" id="KW-1134">Transmembrane beta strand</keyword>
<dbReference type="AlphaFoldDB" id="A0A9D9NB52"/>
<name>A0A9D9NB52_9BACT</name>
<evidence type="ECO:0000256" key="10">
    <source>
        <dbReference type="RuleBase" id="RU003357"/>
    </source>
</evidence>
<sequence>MKKAISVTILLFLISATAFPATDTFSLSGRITDNEDNPVPSAGLVLKETGVWTVADENGFFEFENIRKGTYTLEISCLGYVTKTVTLDTSIRADLKIIMQENSLAIDEVVVTARQSDEAMNTSLVFGRNALDHLQMSNVADIAALFPGGKTVNPDLTVTNTLSIRDGGSSAGNAAFATAIEVDGVRIGNNASFGGMSGIDTRNIPVQNIESIEVLSGVPSAEYGDLNGGMVRIRTKKGRTPTNVTFAVNPRTWSVSADKGIGLPDNGGVINIGAEWTRATRKLTSPYTSYVRRGISFSYSNTFAKVLRFEAGLNGNIGGMNSKDDPDAVTGEYTKVRDNVLRANASLLWLLDRKWITNLKFDASVNFNDNLSHEHIFFSSASNQPAVHSEHKGYFLADRLPLSYFADRMTDSKELDFAASIKYEWNRKTDRFASRLKAGIQWKANGNAGTGEYYLDPTLAENGYRPRPYSGYPYMHNLALYAEENLTVPVGKTRLEFSAGLRMENVLVSGTRYRNISSLSPRLNARWRLTGWLTVRGGWGITEKLPSFYVLYPEQQYRDIQTFGFSHGENTSYVYYTIPYTMLYNENLRWQRNRNAEFGIEVSPAEDLDISIVGYYNKTSSPYKYSNLYTPFSYNILQLPDGFTMSSDPVVRVDDQNGIAFIRNSNDELWTPMKIKVTDRSFFNSRYADNGADIHRAGIELTMDFPEITAIRTRFRLDANYAFSRYADNSLYWYYQNGWSHTSLQDRSYQYVGIYATGNGTSVYNGELTRSADVNLTAITHIPKARIIITCRLEMSLLKYSRKLSEYNGTEYAYNVTEDSYRPSGGSIYEGNSYTAIRPVAYMDLEGNIRPFTDTEAENPEFSLLMIRSANAYTFAPDGYGPFLSANLSITKEIGDNVSVSFFANNFTNSRMSVTSRATGVSAIFTPGFYYGLTCRLKF</sequence>
<dbReference type="InterPro" id="IPR039426">
    <property type="entry name" value="TonB-dep_rcpt-like"/>
</dbReference>
<feature type="signal peptide" evidence="11">
    <location>
        <begin position="1"/>
        <end position="20"/>
    </location>
</feature>
<dbReference type="GO" id="GO:0009279">
    <property type="term" value="C:cell outer membrane"/>
    <property type="evidence" value="ECO:0007669"/>
    <property type="project" value="UniProtKB-SubCell"/>
</dbReference>
<reference evidence="14" key="2">
    <citation type="journal article" date="2021" name="PeerJ">
        <title>Extensive microbial diversity within the chicken gut microbiome revealed by metagenomics and culture.</title>
        <authorList>
            <person name="Gilroy R."/>
            <person name="Ravi A."/>
            <person name="Getino M."/>
            <person name="Pursley I."/>
            <person name="Horton D.L."/>
            <person name="Alikhan N.F."/>
            <person name="Baker D."/>
            <person name="Gharbi K."/>
            <person name="Hall N."/>
            <person name="Watson M."/>
            <person name="Adriaenssens E.M."/>
            <person name="Foster-Nyarko E."/>
            <person name="Jarju S."/>
            <person name="Secka A."/>
            <person name="Antonio M."/>
            <person name="Oren A."/>
            <person name="Chaudhuri R.R."/>
            <person name="La Ragione R."/>
            <person name="Hildebrand F."/>
            <person name="Pallen M.J."/>
        </authorList>
    </citation>
    <scope>NUCLEOTIDE SEQUENCE</scope>
    <source>
        <strain evidence="14">B1-15692</strain>
    </source>
</reference>
<feature type="domain" description="TonB-dependent receptor-like beta-barrel" evidence="12">
    <location>
        <begin position="305"/>
        <end position="745"/>
    </location>
</feature>
<dbReference type="EMBL" id="JADIMH010000026">
    <property type="protein sequence ID" value="MBO8467088.1"/>
    <property type="molecule type" value="Genomic_DNA"/>
</dbReference>
<keyword evidence="9" id="KW-0998">Cell outer membrane</keyword>
<keyword evidence="4" id="KW-0812">Transmembrane</keyword>
<evidence type="ECO:0000256" key="3">
    <source>
        <dbReference type="ARBA" id="ARBA00022452"/>
    </source>
</evidence>
<evidence type="ECO:0000256" key="8">
    <source>
        <dbReference type="ARBA" id="ARBA00023170"/>
    </source>
</evidence>
<evidence type="ECO:0000259" key="13">
    <source>
        <dbReference type="Pfam" id="PF07715"/>
    </source>
</evidence>
<evidence type="ECO:0000256" key="9">
    <source>
        <dbReference type="ARBA" id="ARBA00023237"/>
    </source>
</evidence>
<feature type="chain" id="PRO_5039506658" evidence="11">
    <location>
        <begin position="21"/>
        <end position="939"/>
    </location>
</feature>
<evidence type="ECO:0000256" key="1">
    <source>
        <dbReference type="ARBA" id="ARBA00004571"/>
    </source>
</evidence>
<dbReference type="SUPFAM" id="SSF56935">
    <property type="entry name" value="Porins"/>
    <property type="match status" value="1"/>
</dbReference>
<evidence type="ECO:0000313" key="14">
    <source>
        <dbReference type="EMBL" id="MBO8467088.1"/>
    </source>
</evidence>
<reference evidence="14" key="1">
    <citation type="submission" date="2020-10" db="EMBL/GenBank/DDBJ databases">
        <authorList>
            <person name="Gilroy R."/>
        </authorList>
    </citation>
    <scope>NUCLEOTIDE SEQUENCE</scope>
    <source>
        <strain evidence="14">B1-15692</strain>
    </source>
</reference>
<dbReference type="InterPro" id="IPR037066">
    <property type="entry name" value="Plug_dom_sf"/>
</dbReference>
<dbReference type="Pfam" id="PF00593">
    <property type="entry name" value="TonB_dep_Rec_b-barrel"/>
    <property type="match status" value="1"/>
</dbReference>
<dbReference type="Gene3D" id="2.60.40.1120">
    <property type="entry name" value="Carboxypeptidase-like, regulatory domain"/>
    <property type="match status" value="1"/>
</dbReference>
<dbReference type="SUPFAM" id="SSF49464">
    <property type="entry name" value="Carboxypeptidase regulatory domain-like"/>
    <property type="match status" value="1"/>
</dbReference>
<proteinExistence type="inferred from homology"/>
<dbReference type="Pfam" id="PF13715">
    <property type="entry name" value="CarbopepD_reg_2"/>
    <property type="match status" value="1"/>
</dbReference>
<evidence type="ECO:0000256" key="6">
    <source>
        <dbReference type="ARBA" id="ARBA00023077"/>
    </source>
</evidence>
<keyword evidence="6 10" id="KW-0798">TonB box</keyword>
<feature type="domain" description="TonB-dependent receptor plug" evidence="13">
    <location>
        <begin position="123"/>
        <end position="228"/>
    </location>
</feature>
<evidence type="ECO:0000256" key="7">
    <source>
        <dbReference type="ARBA" id="ARBA00023136"/>
    </source>
</evidence>
<keyword evidence="7 10" id="KW-0472">Membrane</keyword>
<evidence type="ECO:0000256" key="4">
    <source>
        <dbReference type="ARBA" id="ARBA00022692"/>
    </source>
</evidence>
<keyword evidence="5 11" id="KW-0732">Signal</keyword>
<accession>A0A9D9NB52</accession>
<dbReference type="PANTHER" id="PTHR30069">
    <property type="entry name" value="TONB-DEPENDENT OUTER MEMBRANE RECEPTOR"/>
    <property type="match status" value="1"/>
</dbReference>
<comment type="caution">
    <text evidence="14">The sequence shown here is derived from an EMBL/GenBank/DDBJ whole genome shotgun (WGS) entry which is preliminary data.</text>
</comment>
<dbReference type="PANTHER" id="PTHR30069:SF29">
    <property type="entry name" value="HEMOGLOBIN AND HEMOGLOBIN-HAPTOGLOBIN-BINDING PROTEIN 1-RELATED"/>
    <property type="match status" value="1"/>
</dbReference>
<keyword evidence="8 14" id="KW-0675">Receptor</keyword>
<dbReference type="Proteomes" id="UP000823660">
    <property type="component" value="Unassembled WGS sequence"/>
</dbReference>
<keyword evidence="2" id="KW-0813">Transport</keyword>
<dbReference type="Pfam" id="PF07715">
    <property type="entry name" value="Plug"/>
    <property type="match status" value="1"/>
</dbReference>
<gene>
    <name evidence="14" type="ORF">IAB99_04905</name>
</gene>
<evidence type="ECO:0000256" key="5">
    <source>
        <dbReference type="ARBA" id="ARBA00022729"/>
    </source>
</evidence>
<dbReference type="InterPro" id="IPR036942">
    <property type="entry name" value="Beta-barrel_TonB_sf"/>
</dbReference>
<dbReference type="Gene3D" id="2.40.170.20">
    <property type="entry name" value="TonB-dependent receptor, beta-barrel domain"/>
    <property type="match status" value="1"/>
</dbReference>
<comment type="subcellular location">
    <subcellularLocation>
        <location evidence="1">Cell outer membrane</location>
        <topology evidence="1">Multi-pass membrane protein</topology>
    </subcellularLocation>
</comment>
<dbReference type="InterPro" id="IPR008969">
    <property type="entry name" value="CarboxyPept-like_regulatory"/>
</dbReference>
<dbReference type="InterPro" id="IPR012910">
    <property type="entry name" value="Plug_dom"/>
</dbReference>
<dbReference type="Gene3D" id="2.170.130.10">
    <property type="entry name" value="TonB-dependent receptor, plug domain"/>
    <property type="match status" value="1"/>
</dbReference>
<dbReference type="GO" id="GO:0044718">
    <property type="term" value="P:siderophore transmembrane transport"/>
    <property type="evidence" value="ECO:0007669"/>
    <property type="project" value="TreeGrafter"/>
</dbReference>
<comment type="similarity">
    <text evidence="10">Belongs to the TonB-dependent receptor family.</text>
</comment>
<dbReference type="GO" id="GO:0015344">
    <property type="term" value="F:siderophore uptake transmembrane transporter activity"/>
    <property type="evidence" value="ECO:0007669"/>
    <property type="project" value="TreeGrafter"/>
</dbReference>
<evidence type="ECO:0000313" key="15">
    <source>
        <dbReference type="Proteomes" id="UP000823660"/>
    </source>
</evidence>
<evidence type="ECO:0000256" key="2">
    <source>
        <dbReference type="ARBA" id="ARBA00022448"/>
    </source>
</evidence>
<dbReference type="InterPro" id="IPR000531">
    <property type="entry name" value="Beta-barrel_TonB"/>
</dbReference>
<evidence type="ECO:0000256" key="11">
    <source>
        <dbReference type="SAM" id="SignalP"/>
    </source>
</evidence>
<protein>
    <submittedName>
        <fullName evidence="14">TonB-dependent receptor</fullName>
    </submittedName>
</protein>
<organism evidence="14 15">
    <name type="scientific">Candidatus Cryptobacteroides faecipullorum</name>
    <dbReference type="NCBI Taxonomy" id="2840764"/>
    <lineage>
        <taxon>Bacteria</taxon>
        <taxon>Pseudomonadati</taxon>
        <taxon>Bacteroidota</taxon>
        <taxon>Bacteroidia</taxon>
        <taxon>Bacteroidales</taxon>
        <taxon>Candidatus Cryptobacteroides</taxon>
    </lineage>
</organism>
<evidence type="ECO:0000259" key="12">
    <source>
        <dbReference type="Pfam" id="PF00593"/>
    </source>
</evidence>